<dbReference type="InterPro" id="IPR019826">
    <property type="entry name" value="Carboxylesterase_B_AS"/>
</dbReference>
<gene>
    <name evidence="3" type="ordered locus">AZOLI_p11036</name>
</gene>
<name>G7ZC95_AZOL4</name>
<dbReference type="Pfam" id="PF20434">
    <property type="entry name" value="BD-FAE"/>
    <property type="match status" value="1"/>
</dbReference>
<dbReference type="GO" id="GO:0016787">
    <property type="term" value="F:hydrolase activity"/>
    <property type="evidence" value="ECO:0007669"/>
    <property type="project" value="UniProtKB-KW"/>
</dbReference>
<dbReference type="HOGENOM" id="CLU_012494_4_7_5"/>
<dbReference type="SUPFAM" id="SSF53474">
    <property type="entry name" value="alpha/beta-Hydrolases"/>
    <property type="match status" value="1"/>
</dbReference>
<evidence type="ECO:0000313" key="3">
    <source>
        <dbReference type="EMBL" id="CBS89207.1"/>
    </source>
</evidence>
<protein>
    <submittedName>
        <fullName evidence="3">Esterase</fullName>
    </submittedName>
</protein>
<reference evidence="4" key="1">
    <citation type="journal article" date="2011" name="PLoS Genet.">
        <title>Azospirillum genomes reveal transition of bacteria from aquatic to terrestrial environments.</title>
        <authorList>
            <person name="Wisniewski-Dye F."/>
            <person name="Borziak K."/>
            <person name="Khalsa-Moyers G."/>
            <person name="Alexandre G."/>
            <person name="Sukharnikov L.O."/>
            <person name="Wuichet K."/>
            <person name="Hurst G.B."/>
            <person name="McDonald W.H."/>
            <person name="Robertson J.S."/>
            <person name="Barbe V."/>
            <person name="Calteau A."/>
            <person name="Rouy Z."/>
            <person name="Mangenot S."/>
            <person name="Prigent-Combaret C."/>
            <person name="Normand P."/>
            <person name="Boyer M."/>
            <person name="Siguier P."/>
            <person name="Dessaux Y."/>
            <person name="Elmerich C."/>
            <person name="Condemine G."/>
            <person name="Krishnen G."/>
            <person name="Kennedy I."/>
            <person name="Paterson A.H."/>
            <person name="Gonzalez V."/>
            <person name="Mavingui P."/>
            <person name="Zhulin I.B."/>
        </authorList>
    </citation>
    <scope>NUCLEOTIDE SEQUENCE [LARGE SCALE GENOMIC DNA]</scope>
    <source>
        <strain evidence="4">4B</strain>
    </source>
</reference>
<dbReference type="OrthoDB" id="9771666at2"/>
<sequence>MTLYSYETGSAAVRRAHPPETFSYGDRPSETLDVFAPANADRLPVMVFIHGGAWRALSKLSVSAPAMTFVGNGAIYVAIDFDNLPINTLPGMADQCRRALLWVWRNAARFGGDPDRIHVAGHSSGGHLAAVMLTTDWAALGAPPTLLKGGLVLSGMCDLYPVLLSVRSSYVKVSGRERDDLSPIRAMDRVACPVVVAWGEKESPEFKRQSIQFADALDASGHLAGRFLLEGRNHFEVPNLLNDPNSSLSKAALRLMSGKG</sequence>
<dbReference type="PROSITE" id="PS00122">
    <property type="entry name" value="CARBOXYLESTERASE_B_1"/>
    <property type="match status" value="1"/>
</dbReference>
<keyword evidence="1" id="KW-0378">Hydrolase</keyword>
<keyword evidence="4" id="KW-1185">Reference proteome</keyword>
<proteinExistence type="predicted"/>
<dbReference type="InterPro" id="IPR050300">
    <property type="entry name" value="GDXG_lipolytic_enzyme"/>
</dbReference>
<dbReference type="InterPro" id="IPR029058">
    <property type="entry name" value="AB_hydrolase_fold"/>
</dbReference>
<dbReference type="RefSeq" id="WP_014188656.1">
    <property type="nucleotide sequence ID" value="NC_016585.1"/>
</dbReference>
<organism evidence="3 4">
    <name type="scientific">Azospirillum lipoferum (strain 4B)</name>
    <dbReference type="NCBI Taxonomy" id="862719"/>
    <lineage>
        <taxon>Bacteria</taxon>
        <taxon>Pseudomonadati</taxon>
        <taxon>Pseudomonadota</taxon>
        <taxon>Alphaproteobacteria</taxon>
        <taxon>Rhodospirillales</taxon>
        <taxon>Azospirillaceae</taxon>
        <taxon>Azospirillum</taxon>
    </lineage>
</organism>
<dbReference type="KEGG" id="ali:AZOLI_p11036"/>
<dbReference type="EMBL" id="FQ311869">
    <property type="protein sequence ID" value="CBS89207.1"/>
    <property type="molecule type" value="Genomic_DNA"/>
</dbReference>
<geneLocation type="plasmid" evidence="3 4">
    <name>AZO_p1</name>
</geneLocation>
<keyword evidence="3" id="KW-0614">Plasmid</keyword>
<dbReference type="Gene3D" id="3.40.50.1820">
    <property type="entry name" value="alpha/beta hydrolase"/>
    <property type="match status" value="1"/>
</dbReference>
<evidence type="ECO:0000256" key="1">
    <source>
        <dbReference type="ARBA" id="ARBA00022801"/>
    </source>
</evidence>
<dbReference type="PANTHER" id="PTHR48081:SF33">
    <property type="entry name" value="KYNURENINE FORMAMIDASE"/>
    <property type="match status" value="1"/>
</dbReference>
<accession>G7ZC95</accession>
<dbReference type="PANTHER" id="PTHR48081">
    <property type="entry name" value="AB HYDROLASE SUPERFAMILY PROTEIN C4A8.06C"/>
    <property type="match status" value="1"/>
</dbReference>
<evidence type="ECO:0000259" key="2">
    <source>
        <dbReference type="Pfam" id="PF20434"/>
    </source>
</evidence>
<dbReference type="AlphaFoldDB" id="G7ZC95"/>
<dbReference type="InterPro" id="IPR049492">
    <property type="entry name" value="BD-FAE-like_dom"/>
</dbReference>
<evidence type="ECO:0000313" key="4">
    <source>
        <dbReference type="Proteomes" id="UP000005667"/>
    </source>
</evidence>
<dbReference type="ESTHER" id="azol4-g7zc95">
    <property type="family name" value="BD-FAE"/>
</dbReference>
<feature type="domain" description="BD-FAE-like" evidence="2">
    <location>
        <begin position="32"/>
        <end position="134"/>
    </location>
</feature>
<dbReference type="Proteomes" id="UP000005667">
    <property type="component" value="Plasmid AZO_p1"/>
</dbReference>